<keyword evidence="2" id="KW-1185">Reference proteome</keyword>
<accession>A0ACC3CAD2</accession>
<protein>
    <submittedName>
        <fullName evidence="1">Uncharacterized protein</fullName>
    </submittedName>
</protein>
<sequence>MAFAQLLTHGGIAYLSGQVATDTSVGVGAQTTEVLAKVDALLAEAGTSREHLLTVMVYLADVTTAPAMNEAWAAWLGSGAPRCTRATIGAPLVRPELLVEVVATAAIPPPVAPGPVATTGAAAAVGPYSQGVVLEGGLVYVSGCVGLRSPADGGGLVDGGVVPQTRQALANMTAVLAAAGCSIADIVKTSIMVTDMGDFAAVNGVYSEVMEQAKPARACFGVAALPVGAVVEIECMAKQP</sequence>
<dbReference type="Proteomes" id="UP000798662">
    <property type="component" value="Chromosome 2"/>
</dbReference>
<gene>
    <name evidence="1" type="ORF">I4F81_009287</name>
</gene>
<organism evidence="1 2">
    <name type="scientific">Pyropia yezoensis</name>
    <name type="common">Susabi-nori</name>
    <name type="synonym">Porphyra yezoensis</name>
    <dbReference type="NCBI Taxonomy" id="2788"/>
    <lineage>
        <taxon>Eukaryota</taxon>
        <taxon>Rhodophyta</taxon>
        <taxon>Bangiophyceae</taxon>
        <taxon>Bangiales</taxon>
        <taxon>Bangiaceae</taxon>
        <taxon>Pyropia</taxon>
    </lineage>
</organism>
<evidence type="ECO:0000313" key="1">
    <source>
        <dbReference type="EMBL" id="KAK1866772.1"/>
    </source>
</evidence>
<evidence type="ECO:0000313" key="2">
    <source>
        <dbReference type="Proteomes" id="UP000798662"/>
    </source>
</evidence>
<dbReference type="EMBL" id="CM020619">
    <property type="protein sequence ID" value="KAK1866772.1"/>
    <property type="molecule type" value="Genomic_DNA"/>
</dbReference>
<comment type="caution">
    <text evidence="1">The sequence shown here is derived from an EMBL/GenBank/DDBJ whole genome shotgun (WGS) entry which is preliminary data.</text>
</comment>
<name>A0ACC3CAD2_PYRYE</name>
<reference evidence="1" key="1">
    <citation type="submission" date="2019-11" db="EMBL/GenBank/DDBJ databases">
        <title>Nori genome reveals adaptations in red seaweeds to the harsh intertidal environment.</title>
        <authorList>
            <person name="Wang D."/>
            <person name="Mao Y."/>
        </authorList>
    </citation>
    <scope>NUCLEOTIDE SEQUENCE</scope>
    <source>
        <tissue evidence="1">Gametophyte</tissue>
    </source>
</reference>
<proteinExistence type="predicted"/>